<sequence>MPPDIRLLIMPLPDFALLPFGAFLDKLRFSADDEDYSRQRYCSWTLGGLAGEPVVSSSGAVIQVQAIGEPSLADYDYLVLFGGRNAEATAALAPRYQRLLRRAARAGVKLVGIDNAAFLLAACGLLDGHPVVVHWRHEAEFRASFPHLQVLREQLYCIDGARITCAGGTAAIDLAVELLSHACGRARALKGLADMLVDESRDSRHALRSLEAGPGQGRQVQRALALMRHHLGTALTLEQLAAQLGISRRQLDRQFQGSHGMSAKAWWLEMRLQQARWRLRNSSHSLAQIADEVGLVDASHLGKCVRRRYGCTALQLRAGFSDS</sequence>
<dbReference type="InterPro" id="IPR029062">
    <property type="entry name" value="Class_I_gatase-like"/>
</dbReference>
<reference evidence="5 6" key="1">
    <citation type="submission" date="2020-07" db="EMBL/GenBank/DDBJ databases">
        <title>Diversity of carbapenemase encoding genes among Pseudomonas putida group clinical isolates in a tertiary Brazilian hospital.</title>
        <authorList>
            <person name="Alberto-Lei F."/>
            <person name="Nodari C.S."/>
            <person name="Streling A.P."/>
            <person name="Paulino J.T."/>
            <person name="Bessa-Neto F.O."/>
            <person name="Cayo R."/>
            <person name="Gales A.C."/>
        </authorList>
    </citation>
    <scope>NUCLEOTIDE SEQUENCE [LARGE SCALE GENOMIC DNA]</scope>
    <source>
        <strain evidence="5 6">12464</strain>
    </source>
</reference>
<dbReference type="Proteomes" id="UP000553948">
    <property type="component" value="Unassembled WGS sequence"/>
</dbReference>
<dbReference type="Pfam" id="PF12833">
    <property type="entry name" value="HTH_18"/>
    <property type="match status" value="1"/>
</dbReference>
<dbReference type="PROSITE" id="PS01124">
    <property type="entry name" value="HTH_ARAC_FAMILY_2"/>
    <property type="match status" value="1"/>
</dbReference>
<proteinExistence type="predicted"/>
<dbReference type="InterPro" id="IPR009057">
    <property type="entry name" value="Homeodomain-like_sf"/>
</dbReference>
<dbReference type="GO" id="GO:0003700">
    <property type="term" value="F:DNA-binding transcription factor activity"/>
    <property type="evidence" value="ECO:0007669"/>
    <property type="project" value="InterPro"/>
</dbReference>
<dbReference type="InterPro" id="IPR002818">
    <property type="entry name" value="DJ-1/PfpI"/>
</dbReference>
<dbReference type="EMBL" id="JACGDG010000004">
    <property type="protein sequence ID" value="MBA6115279.1"/>
    <property type="molecule type" value="Genomic_DNA"/>
</dbReference>
<accession>A0A7W2KYP2</accession>
<evidence type="ECO:0000259" key="4">
    <source>
        <dbReference type="PROSITE" id="PS01124"/>
    </source>
</evidence>
<dbReference type="RefSeq" id="WP_054899843.1">
    <property type="nucleotide sequence ID" value="NZ_CP060529.1"/>
</dbReference>
<dbReference type="Gene3D" id="3.40.50.880">
    <property type="match status" value="1"/>
</dbReference>
<dbReference type="Pfam" id="PF01965">
    <property type="entry name" value="DJ-1_PfpI"/>
    <property type="match status" value="1"/>
</dbReference>
<name>A0A7W2KYP2_PSEPU</name>
<gene>
    <name evidence="5" type="ORF">H4C47_06020</name>
</gene>
<dbReference type="AlphaFoldDB" id="A0A7W2KYP2"/>
<feature type="domain" description="HTH araC/xylS-type" evidence="4">
    <location>
        <begin position="221"/>
        <end position="319"/>
    </location>
</feature>
<keyword evidence="3" id="KW-0804">Transcription</keyword>
<evidence type="ECO:0000313" key="6">
    <source>
        <dbReference type="Proteomes" id="UP000553948"/>
    </source>
</evidence>
<evidence type="ECO:0000256" key="1">
    <source>
        <dbReference type="ARBA" id="ARBA00023015"/>
    </source>
</evidence>
<dbReference type="SUPFAM" id="SSF52317">
    <property type="entry name" value="Class I glutamine amidotransferase-like"/>
    <property type="match status" value="1"/>
</dbReference>
<evidence type="ECO:0000256" key="2">
    <source>
        <dbReference type="ARBA" id="ARBA00023125"/>
    </source>
</evidence>
<dbReference type="SUPFAM" id="SSF46689">
    <property type="entry name" value="Homeodomain-like"/>
    <property type="match status" value="2"/>
</dbReference>
<dbReference type="GO" id="GO:0009893">
    <property type="term" value="P:positive regulation of metabolic process"/>
    <property type="evidence" value="ECO:0007669"/>
    <property type="project" value="UniProtKB-ARBA"/>
</dbReference>
<dbReference type="CDD" id="cd03136">
    <property type="entry name" value="GATase1_AraC_ArgR_like"/>
    <property type="match status" value="1"/>
</dbReference>
<dbReference type="SMART" id="SM00342">
    <property type="entry name" value="HTH_ARAC"/>
    <property type="match status" value="1"/>
</dbReference>
<dbReference type="InterPro" id="IPR018062">
    <property type="entry name" value="HTH_AraC-typ_CS"/>
</dbReference>
<dbReference type="InterPro" id="IPR018060">
    <property type="entry name" value="HTH_AraC"/>
</dbReference>
<evidence type="ECO:0000256" key="3">
    <source>
        <dbReference type="ARBA" id="ARBA00023163"/>
    </source>
</evidence>
<dbReference type="PANTHER" id="PTHR43130:SF3">
    <property type="entry name" value="HTH-TYPE TRANSCRIPTIONAL REGULATOR RV1931C"/>
    <property type="match status" value="1"/>
</dbReference>
<evidence type="ECO:0000313" key="5">
    <source>
        <dbReference type="EMBL" id="MBA6115279.1"/>
    </source>
</evidence>
<protein>
    <submittedName>
        <fullName evidence="5">Helix-turn-helix domain-containing protein</fullName>
    </submittedName>
</protein>
<dbReference type="Gene3D" id="1.10.10.60">
    <property type="entry name" value="Homeodomain-like"/>
    <property type="match status" value="1"/>
</dbReference>
<dbReference type="InterPro" id="IPR052158">
    <property type="entry name" value="INH-QAR"/>
</dbReference>
<dbReference type="PROSITE" id="PS00041">
    <property type="entry name" value="HTH_ARAC_FAMILY_1"/>
    <property type="match status" value="1"/>
</dbReference>
<comment type="caution">
    <text evidence="5">The sequence shown here is derived from an EMBL/GenBank/DDBJ whole genome shotgun (WGS) entry which is preliminary data.</text>
</comment>
<dbReference type="GO" id="GO:0043565">
    <property type="term" value="F:sequence-specific DNA binding"/>
    <property type="evidence" value="ECO:0007669"/>
    <property type="project" value="InterPro"/>
</dbReference>
<keyword evidence="1" id="KW-0805">Transcription regulation</keyword>
<organism evidence="5 6">
    <name type="scientific">Pseudomonas putida</name>
    <name type="common">Arthrobacter siderocapsulatus</name>
    <dbReference type="NCBI Taxonomy" id="303"/>
    <lineage>
        <taxon>Bacteria</taxon>
        <taxon>Pseudomonadati</taxon>
        <taxon>Pseudomonadota</taxon>
        <taxon>Gammaproteobacteria</taxon>
        <taxon>Pseudomonadales</taxon>
        <taxon>Pseudomonadaceae</taxon>
        <taxon>Pseudomonas</taxon>
    </lineage>
</organism>
<dbReference type="PANTHER" id="PTHR43130">
    <property type="entry name" value="ARAC-FAMILY TRANSCRIPTIONAL REGULATOR"/>
    <property type="match status" value="1"/>
</dbReference>
<keyword evidence="2" id="KW-0238">DNA-binding</keyword>